<evidence type="ECO:0000256" key="1">
    <source>
        <dbReference type="SAM" id="SignalP"/>
    </source>
</evidence>
<feature type="signal peptide" evidence="1">
    <location>
        <begin position="1"/>
        <end position="21"/>
    </location>
</feature>
<keyword evidence="3" id="KW-1185">Reference proteome</keyword>
<feature type="chain" id="PRO_5046064584" description="Lipoprotein" evidence="1">
    <location>
        <begin position="22"/>
        <end position="84"/>
    </location>
</feature>
<protein>
    <recommendedName>
        <fullName evidence="4">Lipoprotein</fullName>
    </recommendedName>
</protein>
<accession>A0ABP8D0A7</accession>
<evidence type="ECO:0000313" key="3">
    <source>
        <dbReference type="Proteomes" id="UP001501682"/>
    </source>
</evidence>
<organism evidence="2 3">
    <name type="scientific">Winogradskyella damuponensis</name>
    <dbReference type="NCBI Taxonomy" id="943939"/>
    <lineage>
        <taxon>Bacteria</taxon>
        <taxon>Pseudomonadati</taxon>
        <taxon>Bacteroidota</taxon>
        <taxon>Flavobacteriia</taxon>
        <taxon>Flavobacteriales</taxon>
        <taxon>Flavobacteriaceae</taxon>
        <taxon>Winogradskyella</taxon>
    </lineage>
</organism>
<keyword evidence="1" id="KW-0732">Signal</keyword>
<sequence>MKKFILSFAVIAAIGFTSCSSDDDNGGNDDNGCVTCDGYEILGQSVPAMEVCEGENGNAFVQGEDTETAFDEFIAGLELITTCD</sequence>
<dbReference type="RefSeq" id="WP_334468566.1">
    <property type="nucleotide sequence ID" value="NZ_BAABCB010000028.1"/>
</dbReference>
<dbReference type="EMBL" id="BAABCB010000028">
    <property type="protein sequence ID" value="GAA4245443.1"/>
    <property type="molecule type" value="Genomic_DNA"/>
</dbReference>
<dbReference type="Proteomes" id="UP001501682">
    <property type="component" value="Unassembled WGS sequence"/>
</dbReference>
<reference evidence="3" key="1">
    <citation type="journal article" date="2019" name="Int. J. Syst. Evol. Microbiol.">
        <title>The Global Catalogue of Microorganisms (GCM) 10K type strain sequencing project: providing services to taxonomists for standard genome sequencing and annotation.</title>
        <authorList>
            <consortium name="The Broad Institute Genomics Platform"/>
            <consortium name="The Broad Institute Genome Sequencing Center for Infectious Disease"/>
            <person name="Wu L."/>
            <person name="Ma J."/>
        </authorList>
    </citation>
    <scope>NUCLEOTIDE SEQUENCE [LARGE SCALE GENOMIC DNA]</scope>
    <source>
        <strain evidence="3">JCM 17633</strain>
    </source>
</reference>
<gene>
    <name evidence="2" type="ORF">GCM10022292_27760</name>
</gene>
<dbReference type="PROSITE" id="PS51257">
    <property type="entry name" value="PROKAR_LIPOPROTEIN"/>
    <property type="match status" value="1"/>
</dbReference>
<comment type="caution">
    <text evidence="2">The sequence shown here is derived from an EMBL/GenBank/DDBJ whole genome shotgun (WGS) entry which is preliminary data.</text>
</comment>
<evidence type="ECO:0000313" key="2">
    <source>
        <dbReference type="EMBL" id="GAA4245443.1"/>
    </source>
</evidence>
<evidence type="ECO:0008006" key="4">
    <source>
        <dbReference type="Google" id="ProtNLM"/>
    </source>
</evidence>
<proteinExistence type="predicted"/>
<name>A0ABP8D0A7_9FLAO</name>